<feature type="transmembrane region" description="Helical" evidence="14">
    <location>
        <begin position="474"/>
        <end position="495"/>
    </location>
</feature>
<proteinExistence type="inferred from homology"/>
<feature type="domain" description="Arabinofuranosyltransferase AftA N-terminal" evidence="16">
    <location>
        <begin position="58"/>
        <end position="490"/>
    </location>
</feature>
<sequence length="672" mass="71615">MAESTTPPTTAATPADDAAADAPARVGRDRRPDPFATDPVGEIFADDQLSLKHTAIGMVAAAVGGAIVAFVAWFLLRGMSLPAFGGSLVTRAVSSAVTVVLLLTVTVLLHQWATRGAGRRSRWAELLTYVVAYLSPAALVVSTLAIPLGSTRLYLDGISIDQEFRTEYLTRMTAEFGLNDMAYIDVPSYYPAGWFLLGGRFAALLGLPGWEVFQPWALITLATGGSLLVPVWQRLSGSLPVAAGIALLTTAIVLSTTADEPYAAIIAMGLPALAVMARRALAGAWSATIGVIVFLGISATFYTLHTAVGALIVVTLTVAACAAERSWRPVAKLVLIGAGSMLIAATVWGPYLWARLTGAPSSGATAMNYLPDNGARVPLPMFAASVIGLMCLLGLIWMVVRILEPDTRAIVIGLTVMYGWAVASMIATLAGRTLLGFRLETPITLMLATAGVFAIADMRLNGVEKLWPDAVRPAIARTISAVAAVVILLAGIGYAQSIPTRLHGPIDLAHTDTDGYGERADRFAPDAGVHYGDIDAALRDAGLEPTESVVLTDERNFQAYFPWYSFQALTSHYANPLGEFDRRNAAIEEWATMTDPDELVAAMDADPWRGPDAIVVRGDSTDPDSRYTIDLADDIYPNNPNVLFRGVAFDPAVFRGHWTTTQIGPFVVLIRQ</sequence>
<keyword evidence="10 14" id="KW-0472">Membrane</keyword>
<keyword evidence="7 17" id="KW-0808">Transferase</keyword>
<evidence type="ECO:0000313" key="17">
    <source>
        <dbReference type="EMBL" id="MBP2333811.1"/>
    </source>
</evidence>
<feature type="transmembrane region" description="Helical" evidence="14">
    <location>
        <begin position="330"/>
        <end position="353"/>
    </location>
</feature>
<reference evidence="17 18" key="1">
    <citation type="submission" date="2021-03" db="EMBL/GenBank/DDBJ databases">
        <title>Sequencing the genomes of 1000 actinobacteria strains.</title>
        <authorList>
            <person name="Klenk H.-P."/>
        </authorList>
    </citation>
    <scope>NUCLEOTIDE SEQUENCE [LARGE SCALE GENOMIC DNA]</scope>
    <source>
        <strain evidence="17 18">DSM 44506</strain>
    </source>
</reference>
<evidence type="ECO:0000256" key="14">
    <source>
        <dbReference type="SAM" id="Phobius"/>
    </source>
</evidence>
<keyword evidence="9 14" id="KW-1133">Transmembrane helix</keyword>
<evidence type="ECO:0000256" key="10">
    <source>
        <dbReference type="ARBA" id="ARBA00023136"/>
    </source>
</evidence>
<feature type="transmembrane region" description="Helical" evidence="14">
    <location>
        <begin position="55"/>
        <end position="76"/>
    </location>
</feature>
<comment type="caution">
    <text evidence="17">The sequence shown here is derived from an EMBL/GenBank/DDBJ whole genome shotgun (WGS) entry which is preliminary data.</text>
</comment>
<dbReference type="Pfam" id="PF12249">
    <property type="entry name" value="AftA_C"/>
    <property type="match status" value="1"/>
</dbReference>
<organism evidence="17 18">
    <name type="scientific">Corynebacterium freneyi</name>
    <dbReference type="NCBI Taxonomy" id="134034"/>
    <lineage>
        <taxon>Bacteria</taxon>
        <taxon>Bacillati</taxon>
        <taxon>Actinomycetota</taxon>
        <taxon>Actinomycetes</taxon>
        <taxon>Mycobacteriales</taxon>
        <taxon>Corynebacteriaceae</taxon>
        <taxon>Corynebacterium</taxon>
    </lineage>
</organism>
<feature type="transmembrane region" description="Helical" evidence="14">
    <location>
        <begin position="133"/>
        <end position="155"/>
    </location>
</feature>
<evidence type="ECO:0000256" key="6">
    <source>
        <dbReference type="ARBA" id="ARBA00022475"/>
    </source>
</evidence>
<evidence type="ECO:0000256" key="11">
    <source>
        <dbReference type="ARBA" id="ARBA00033184"/>
    </source>
</evidence>
<feature type="transmembrane region" description="Helical" evidence="14">
    <location>
        <begin position="239"/>
        <end position="255"/>
    </location>
</feature>
<feature type="region of interest" description="Disordered" evidence="13">
    <location>
        <begin position="1"/>
        <end position="39"/>
    </location>
</feature>
<keyword evidence="18" id="KW-1185">Reference proteome</keyword>
<feature type="transmembrane region" description="Helical" evidence="14">
    <location>
        <begin position="443"/>
        <end position="462"/>
    </location>
</feature>
<evidence type="ECO:0000256" key="2">
    <source>
        <dbReference type="ARBA" id="ARBA00004776"/>
    </source>
</evidence>
<evidence type="ECO:0000259" key="15">
    <source>
        <dbReference type="Pfam" id="PF12249"/>
    </source>
</evidence>
<feature type="compositionally biased region" description="Low complexity" evidence="13">
    <location>
        <begin position="1"/>
        <end position="25"/>
    </location>
</feature>
<evidence type="ECO:0000256" key="12">
    <source>
        <dbReference type="ARBA" id="ARBA00034030"/>
    </source>
</evidence>
<dbReference type="InterPro" id="IPR020959">
    <property type="entry name" value="ArabinofuranosylTrfase_AftA_C"/>
</dbReference>
<evidence type="ECO:0000256" key="1">
    <source>
        <dbReference type="ARBA" id="ARBA00004651"/>
    </source>
</evidence>
<evidence type="ECO:0000256" key="4">
    <source>
        <dbReference type="ARBA" id="ARBA00012037"/>
    </source>
</evidence>
<evidence type="ECO:0000256" key="3">
    <source>
        <dbReference type="ARBA" id="ARBA00009655"/>
    </source>
</evidence>
<comment type="pathway">
    <text evidence="2">Cell wall biogenesis; cell wall polysaccharide biosynthesis.</text>
</comment>
<comment type="similarity">
    <text evidence="3">Belongs to the glycosyltransferase 85 family.</text>
</comment>
<evidence type="ECO:0000256" key="13">
    <source>
        <dbReference type="SAM" id="MobiDB-lite"/>
    </source>
</evidence>
<gene>
    <name evidence="17" type="ORF">JOF33_002510</name>
</gene>
<evidence type="ECO:0000256" key="7">
    <source>
        <dbReference type="ARBA" id="ARBA00022679"/>
    </source>
</evidence>
<dbReference type="EMBL" id="JAGINY010000001">
    <property type="protein sequence ID" value="MBP2333811.1"/>
    <property type="molecule type" value="Genomic_DNA"/>
</dbReference>
<name>A0ABS4UB78_9CORY</name>
<evidence type="ECO:0000259" key="16">
    <source>
        <dbReference type="Pfam" id="PF12250"/>
    </source>
</evidence>
<keyword evidence="17" id="KW-0328">Glycosyltransferase</keyword>
<dbReference type="InterPro" id="IPR020963">
    <property type="entry name" value="ArabinofuranosylTrfase_AftA_N"/>
</dbReference>
<feature type="transmembrane region" description="Helical" evidence="14">
    <location>
        <begin position="284"/>
        <end position="301"/>
    </location>
</feature>
<dbReference type="EC" id="2.4.2.46" evidence="4"/>
<feature type="transmembrane region" description="Helical" evidence="14">
    <location>
        <begin position="409"/>
        <end position="431"/>
    </location>
</feature>
<feature type="domain" description="Arabinofuranosyltransferase AftA C-terminal" evidence="15">
    <location>
        <begin position="498"/>
        <end position="671"/>
    </location>
</feature>
<dbReference type="Pfam" id="PF12250">
    <property type="entry name" value="AftA_N"/>
    <property type="match status" value="1"/>
</dbReference>
<keyword evidence="6" id="KW-1003">Cell membrane</keyword>
<keyword evidence="8 14" id="KW-0812">Transmembrane</keyword>
<evidence type="ECO:0000313" key="18">
    <source>
        <dbReference type="Proteomes" id="UP001519305"/>
    </source>
</evidence>
<feature type="transmembrane region" description="Helical" evidence="14">
    <location>
        <begin position="307"/>
        <end position="323"/>
    </location>
</feature>
<evidence type="ECO:0000256" key="9">
    <source>
        <dbReference type="ARBA" id="ARBA00022989"/>
    </source>
</evidence>
<protein>
    <recommendedName>
        <fullName evidence="5">Galactan 5-O-arabinofuranosyltransferase</fullName>
        <ecNumber evidence="4">2.4.2.46</ecNumber>
    </recommendedName>
    <alternativeName>
        <fullName evidence="11">Arabinofuranosyltransferase AftA</fullName>
    </alternativeName>
</protein>
<dbReference type="GO" id="GO:0016757">
    <property type="term" value="F:glycosyltransferase activity"/>
    <property type="evidence" value="ECO:0007669"/>
    <property type="project" value="UniProtKB-KW"/>
</dbReference>
<feature type="transmembrane region" description="Helical" evidence="14">
    <location>
        <begin position="377"/>
        <end position="397"/>
    </location>
</feature>
<accession>A0ABS4UB78</accession>
<feature type="transmembrane region" description="Helical" evidence="14">
    <location>
        <begin position="88"/>
        <end position="113"/>
    </location>
</feature>
<dbReference type="Proteomes" id="UP001519305">
    <property type="component" value="Unassembled WGS sequence"/>
</dbReference>
<comment type="catalytic activity">
    <reaction evidence="12">
        <text>Adds an alpha-D-arabinofuranosyl group from trans,octacis-decaprenylphospho-beta-D-arabinofuranose at the 5-O-position of the eighth, tenth and twelfth galactofuranose unit of the galactofuranan chain of [beta-D-galactofuranosyl-(1-&gt;5)-beta-D-galactofuranosyl-(1-&gt;6)]14-beta-D-galactofuranosyl-(1-&gt;5)-beta-D-galactofuranosyl-(1-&gt;4)-alpha-L-rhamnopyranosyl-(1-&gt;3)-N-acetyl-alpha-D-glucosaminyl-diphospho-trans,octacis-decaprenol.</text>
        <dbReference type="EC" id="2.4.2.46"/>
    </reaction>
</comment>
<evidence type="ECO:0000256" key="8">
    <source>
        <dbReference type="ARBA" id="ARBA00022692"/>
    </source>
</evidence>
<comment type="subcellular location">
    <subcellularLocation>
        <location evidence="1">Cell membrane</location>
        <topology evidence="1">Multi-pass membrane protein</topology>
    </subcellularLocation>
</comment>
<evidence type="ECO:0000256" key="5">
    <source>
        <dbReference type="ARBA" id="ARBA00020482"/>
    </source>
</evidence>